<evidence type="ECO:0000256" key="2">
    <source>
        <dbReference type="ARBA" id="ARBA00022801"/>
    </source>
</evidence>
<name>A0A2B7XRH7_POLH7</name>
<dbReference type="PANTHER" id="PTHR43142">
    <property type="entry name" value="CARBOXYLIC ESTER HYDROLASE"/>
    <property type="match status" value="1"/>
</dbReference>
<evidence type="ECO:0000313" key="5">
    <source>
        <dbReference type="Proteomes" id="UP000224634"/>
    </source>
</evidence>
<gene>
    <name evidence="4" type="ORF">AJ80_07152</name>
</gene>
<reference evidence="4 5" key="1">
    <citation type="submission" date="2017-10" db="EMBL/GenBank/DDBJ databases">
        <title>Comparative genomics in systemic dimorphic fungi from Ajellomycetaceae.</title>
        <authorList>
            <person name="Munoz J.F."/>
            <person name="Mcewen J.G."/>
            <person name="Clay O.K."/>
            <person name="Cuomo C.A."/>
        </authorList>
    </citation>
    <scope>NUCLEOTIDE SEQUENCE [LARGE SCALE GENOMIC DNA]</scope>
    <source>
        <strain evidence="4 5">UAMH7299</strain>
    </source>
</reference>
<dbReference type="InterPro" id="IPR029058">
    <property type="entry name" value="AB_hydrolase_fold"/>
</dbReference>
<feature type="domain" description="Carboxylesterase type B" evidence="3">
    <location>
        <begin position="34"/>
        <end position="83"/>
    </location>
</feature>
<organism evidence="4 5">
    <name type="scientific">Polytolypa hystricis (strain UAMH7299)</name>
    <dbReference type="NCBI Taxonomy" id="1447883"/>
    <lineage>
        <taxon>Eukaryota</taxon>
        <taxon>Fungi</taxon>
        <taxon>Dikarya</taxon>
        <taxon>Ascomycota</taxon>
        <taxon>Pezizomycotina</taxon>
        <taxon>Eurotiomycetes</taxon>
        <taxon>Eurotiomycetidae</taxon>
        <taxon>Onygenales</taxon>
        <taxon>Onygenales incertae sedis</taxon>
        <taxon>Polytolypa</taxon>
    </lineage>
</organism>
<dbReference type="AlphaFoldDB" id="A0A2B7XRH7"/>
<dbReference type="Proteomes" id="UP000224634">
    <property type="component" value="Unassembled WGS sequence"/>
</dbReference>
<dbReference type="STRING" id="1447883.A0A2B7XRH7"/>
<dbReference type="PANTHER" id="PTHR43142:SF1">
    <property type="entry name" value="CARBOXYLIC ESTER HYDROLASE"/>
    <property type="match status" value="1"/>
</dbReference>
<dbReference type="EMBL" id="PDNA01000133">
    <property type="protein sequence ID" value="PGH11361.1"/>
    <property type="molecule type" value="Genomic_DNA"/>
</dbReference>
<evidence type="ECO:0000256" key="1">
    <source>
        <dbReference type="ARBA" id="ARBA00005964"/>
    </source>
</evidence>
<comment type="caution">
    <text evidence="4">The sequence shown here is derived from an EMBL/GenBank/DDBJ whole genome shotgun (WGS) entry which is preliminary data.</text>
</comment>
<dbReference type="InterPro" id="IPR002018">
    <property type="entry name" value="CarbesteraseB"/>
</dbReference>
<evidence type="ECO:0000313" key="4">
    <source>
        <dbReference type="EMBL" id="PGH11361.1"/>
    </source>
</evidence>
<proteinExistence type="inferred from homology"/>
<sequence length="280" mass="30759">MVESSLDSIGLFDELKTSRGEIHFCVQYLPAQLYGWTSSPNEGDMDANASLHDSIAALEWTKKYISRFGGDPSRIPAFGQSAGPLLSRSCSPVMEPSCLDVMLLLTVNMWMTRPSPPRIAPILAGLRTLPTSTLALANNHLIAETSRSSSGKCFPGASNATAKRVQDLFPVGEGEPPEKLAWDWVTSMPFACNSWSIAKDYSKLGVRRRYVLSVPPATHGMDICFISRPPRDLPEWPLYGTGANTLDIQEHGFKIKQDPWDDKGICDVLMDVIIDEENGA</sequence>
<keyword evidence="5" id="KW-1185">Reference proteome</keyword>
<dbReference type="Pfam" id="PF00135">
    <property type="entry name" value="COesterase"/>
    <property type="match status" value="1"/>
</dbReference>
<dbReference type="SUPFAM" id="SSF53474">
    <property type="entry name" value="alpha/beta-Hydrolases"/>
    <property type="match status" value="1"/>
</dbReference>
<accession>A0A2B7XRH7</accession>
<dbReference type="GO" id="GO:0016787">
    <property type="term" value="F:hydrolase activity"/>
    <property type="evidence" value="ECO:0007669"/>
    <property type="project" value="UniProtKB-KW"/>
</dbReference>
<dbReference type="OrthoDB" id="4186476at2759"/>
<keyword evidence="2" id="KW-0378">Hydrolase</keyword>
<protein>
    <recommendedName>
        <fullName evidence="3">Carboxylesterase type B domain-containing protein</fullName>
    </recommendedName>
</protein>
<comment type="similarity">
    <text evidence="1">Belongs to the type-B carboxylesterase/lipase family.</text>
</comment>
<evidence type="ECO:0000259" key="3">
    <source>
        <dbReference type="Pfam" id="PF00135"/>
    </source>
</evidence>
<dbReference type="Gene3D" id="3.40.50.1820">
    <property type="entry name" value="alpha/beta hydrolase"/>
    <property type="match status" value="1"/>
</dbReference>